<organism evidence="2 3">
    <name type="scientific">Corynebacterium genitalium ATCC 33030</name>
    <dbReference type="NCBI Taxonomy" id="585529"/>
    <lineage>
        <taxon>Bacteria</taxon>
        <taxon>Bacillati</taxon>
        <taxon>Actinomycetota</taxon>
        <taxon>Actinomycetes</taxon>
        <taxon>Mycobacteriales</taxon>
        <taxon>Corynebacteriaceae</taxon>
        <taxon>Corynebacterium</taxon>
    </lineage>
</organism>
<feature type="region of interest" description="Disordered" evidence="1">
    <location>
        <begin position="39"/>
        <end position="117"/>
    </location>
</feature>
<dbReference type="STRING" id="585529.HMPREF0291_10092"/>
<reference evidence="2" key="1">
    <citation type="submission" date="2010-06" db="EMBL/GenBank/DDBJ databases">
        <authorList>
            <person name="Muzny D."/>
            <person name="Qin X."/>
            <person name="Buhay C."/>
            <person name="Dugan-Rocha S."/>
            <person name="Ding Y."/>
            <person name="Chen G."/>
            <person name="Hawes A."/>
            <person name="Holder M."/>
            <person name="Jhangiani S."/>
            <person name="Johnson A."/>
            <person name="Khan Z."/>
            <person name="Li Z."/>
            <person name="Liu W."/>
            <person name="Liu X."/>
            <person name="Perez L."/>
            <person name="Shen H."/>
            <person name="Wang Q."/>
            <person name="Watt J."/>
            <person name="Xi L."/>
            <person name="Xin Y."/>
            <person name="Zhou J."/>
            <person name="Deng J."/>
            <person name="Jiang H."/>
            <person name="Liu Y."/>
            <person name="Qu J."/>
            <person name="Song X.-Z."/>
            <person name="Zhang L."/>
            <person name="Villasana D."/>
            <person name="Johnson A."/>
            <person name="Liu J."/>
            <person name="Liyanage D."/>
            <person name="Lorensuhewa L."/>
            <person name="Robinson T."/>
            <person name="Song A."/>
            <person name="Song B.-B."/>
            <person name="Dinh H."/>
            <person name="Thornton R."/>
            <person name="Coyle M."/>
            <person name="Francisco L."/>
            <person name="Jackson L."/>
            <person name="Javaid M."/>
            <person name="Korchina V."/>
            <person name="Kovar C."/>
            <person name="Mata R."/>
            <person name="Mathew T."/>
            <person name="Ngo R."/>
            <person name="Nguyen L."/>
            <person name="Nguyen N."/>
            <person name="Okwuonu G."/>
            <person name="Ongeri F."/>
            <person name="Pham C."/>
            <person name="Simmons D."/>
            <person name="Wilczek-Boney K."/>
            <person name="Hale W."/>
            <person name="Jakkamsetti A."/>
            <person name="Pham P."/>
            <person name="Ruth R."/>
            <person name="San Lucas F."/>
            <person name="Warren J."/>
            <person name="Zhang J."/>
            <person name="Zhao Z."/>
            <person name="Zhou C."/>
            <person name="Zhu D."/>
            <person name="Lee S."/>
            <person name="Bess C."/>
            <person name="Blankenburg K."/>
            <person name="Forbes L."/>
            <person name="Fu Q."/>
            <person name="Gubbala S."/>
            <person name="Hirani K."/>
            <person name="Jayaseelan J.C."/>
            <person name="Lara F."/>
            <person name="Munidasa M."/>
            <person name="Palculict T."/>
            <person name="Patil S."/>
            <person name="Pu L.-L."/>
            <person name="Saada N."/>
            <person name="Tang L."/>
            <person name="Weissenberger G."/>
            <person name="Zhu Y."/>
            <person name="Hemphill L."/>
            <person name="Shang Y."/>
            <person name="Youmans B."/>
            <person name="Ayvaz T."/>
            <person name="Ross M."/>
            <person name="Santibanez J."/>
            <person name="Aqrawi P."/>
            <person name="Gross S."/>
            <person name="Joshi V."/>
            <person name="Fowler G."/>
            <person name="Nazareth L."/>
            <person name="Reid J."/>
            <person name="Worley K."/>
            <person name="Petrosino J."/>
            <person name="Highlander S."/>
            <person name="Gibbs R."/>
        </authorList>
    </citation>
    <scope>NUCLEOTIDE SEQUENCE [LARGE SCALE GENOMIC DNA]</scope>
    <source>
        <strain evidence="2">ATCC 33030</strain>
    </source>
</reference>
<evidence type="ECO:0000313" key="2">
    <source>
        <dbReference type="EMBL" id="EFK54834.1"/>
    </source>
</evidence>
<dbReference type="Proteomes" id="UP000004208">
    <property type="component" value="Unassembled WGS sequence"/>
</dbReference>
<comment type="caution">
    <text evidence="2">The sequence shown here is derived from an EMBL/GenBank/DDBJ whole genome shotgun (WGS) entry which is preliminary data.</text>
</comment>
<gene>
    <name evidence="2" type="ORF">HMPREF0291_10092</name>
</gene>
<evidence type="ECO:0000256" key="1">
    <source>
        <dbReference type="SAM" id="MobiDB-lite"/>
    </source>
</evidence>
<feature type="compositionally biased region" description="Acidic residues" evidence="1">
    <location>
        <begin position="39"/>
        <end position="53"/>
    </location>
</feature>
<feature type="compositionally biased region" description="Acidic residues" evidence="1">
    <location>
        <begin position="95"/>
        <end position="117"/>
    </location>
</feature>
<evidence type="ECO:0000313" key="3">
    <source>
        <dbReference type="Proteomes" id="UP000004208"/>
    </source>
</evidence>
<keyword evidence="3" id="KW-1185">Reference proteome</keyword>
<name>D7WAF3_9CORY</name>
<sequence length="117" mass="12611">MITPEPIPEGLTECSLNTAFTTEEWPEWDEADLVPDVAAEDDAIDTIEDDDLALDAPADAETAPATTEPDTDPAPETDPEMPDSADPTESFDGAADTDDTDDMSLDDYEDLDVDPDF</sequence>
<dbReference type="HOGENOM" id="CLU_2080816_0_0_11"/>
<accession>D7WAF3</accession>
<dbReference type="RefSeq" id="WP_005286248.1">
    <property type="nucleotide sequence ID" value="NZ_CM000961.1"/>
</dbReference>
<protein>
    <submittedName>
        <fullName evidence="2">Uncharacterized protein</fullName>
    </submittedName>
</protein>
<feature type="compositionally biased region" description="Acidic residues" evidence="1">
    <location>
        <begin position="69"/>
        <end position="83"/>
    </location>
</feature>
<dbReference type="AlphaFoldDB" id="D7WAF3"/>
<dbReference type="OrthoDB" id="10008688at2"/>
<dbReference type="EMBL" id="ACLJ02000001">
    <property type="protein sequence ID" value="EFK54834.1"/>
    <property type="molecule type" value="Genomic_DNA"/>
</dbReference>
<proteinExistence type="predicted"/>
<feature type="compositionally biased region" description="Low complexity" evidence="1">
    <location>
        <begin position="54"/>
        <end position="68"/>
    </location>
</feature>